<dbReference type="EMBL" id="CP005078">
    <property type="protein sequence ID" value="AGM25979.1"/>
    <property type="molecule type" value="Genomic_DNA"/>
</dbReference>
<dbReference type="HOGENOM" id="CLU_836531_0_0_14"/>
<organism evidence="1 2">
    <name type="scientific">Spiroplasma syrphidicola EA-1</name>
    <dbReference type="NCBI Taxonomy" id="1276229"/>
    <lineage>
        <taxon>Bacteria</taxon>
        <taxon>Bacillati</taxon>
        <taxon>Mycoplasmatota</taxon>
        <taxon>Mollicutes</taxon>
        <taxon>Entomoplasmatales</taxon>
        <taxon>Spiroplasmataceae</taxon>
        <taxon>Spiroplasma</taxon>
    </lineage>
</organism>
<dbReference type="Pfam" id="PF07751">
    <property type="entry name" value="Abi_2"/>
    <property type="match status" value="1"/>
</dbReference>
<evidence type="ECO:0000313" key="1">
    <source>
        <dbReference type="EMBL" id="AGM25979.1"/>
    </source>
</evidence>
<dbReference type="RefSeq" id="WP_016340627.1">
    <property type="nucleotide sequence ID" value="NC_021284.1"/>
</dbReference>
<sequence length="332" mass="39731">MSKKHLINNHAINGEEFIDINQQITFLEQRGFTIENKNELAHIITNYGYFRLFHTFIPQFLDAHNHLIAPLTEKDILAIYYFDRNLATLYYQFFGYFEHKLRSNIIIQGNIECPNILKQFDYFYPNPNAQDNIIRIIEKHIYLGATYLKPYHQVKLYPLFIIINFIDLNEAIKMMHTFKDNTAILKNFYFDNEKDFLFICNNIMRLFRNATAHYDRMYRFFINLDDEDAQQLNNILLGIIKDPNHYQTVMNHVVDNNYNTFILTIFLVYLLSRSQAKHFINQLNQLLTKGVEKKIPNFNFVTDMLTSEDAMNWPANWLEILKYITTHKKYVS</sequence>
<evidence type="ECO:0000313" key="2">
    <source>
        <dbReference type="Proteomes" id="UP000013963"/>
    </source>
</evidence>
<evidence type="ECO:0008006" key="3">
    <source>
        <dbReference type="Google" id="ProtNLM"/>
    </source>
</evidence>
<keyword evidence="2" id="KW-1185">Reference proteome</keyword>
<protein>
    <recommendedName>
        <fullName evidence="3">Abi family protein</fullName>
    </recommendedName>
</protein>
<reference evidence="1 2" key="1">
    <citation type="journal article" date="2013" name="Genome Biol. Evol.">
        <title>Complete genomes of two dipteran-associated spiroplasmas provided insights into the origin, dynamics, and impacts of viral invasion in spiroplasma.</title>
        <authorList>
            <person name="Ku C."/>
            <person name="Lo W.S."/>
            <person name="Chen L.L."/>
            <person name="Kuo C.H."/>
        </authorList>
    </citation>
    <scope>NUCLEOTIDE SEQUENCE [LARGE SCALE GENOMIC DNA]</scope>
    <source>
        <strain evidence="1">EA-1</strain>
    </source>
</reference>
<dbReference type="PATRIC" id="fig|1276229.3.peg.383"/>
<name>R4UDJ3_9MOLU</name>
<dbReference type="AlphaFoldDB" id="R4UDJ3"/>
<dbReference type="OrthoDB" id="400335at2"/>
<proteinExistence type="predicted"/>
<gene>
    <name evidence="1" type="ORF">SSYRP_v1c03850</name>
</gene>
<dbReference type="InterPro" id="IPR011664">
    <property type="entry name" value="Abi_system_AbiD/AbiF-like"/>
</dbReference>
<accession>R4UDJ3</accession>
<dbReference type="eggNOG" id="COG4823">
    <property type="taxonomic scope" value="Bacteria"/>
</dbReference>
<dbReference type="Proteomes" id="UP000013963">
    <property type="component" value="Chromosome"/>
</dbReference>
<dbReference type="KEGG" id="ssyr:SSYRP_v1c03850"/>